<feature type="compositionally biased region" description="Polar residues" evidence="1">
    <location>
        <begin position="119"/>
        <end position="128"/>
    </location>
</feature>
<name>A0AAV5AQJ1_9AGAM</name>
<feature type="compositionally biased region" description="Acidic residues" evidence="1">
    <location>
        <begin position="51"/>
        <end position="61"/>
    </location>
</feature>
<feature type="region of interest" description="Disordered" evidence="1">
    <location>
        <begin position="119"/>
        <end position="146"/>
    </location>
</feature>
<dbReference type="Pfam" id="PF00397">
    <property type="entry name" value="WW"/>
    <property type="match status" value="1"/>
</dbReference>
<evidence type="ECO:0000313" key="4">
    <source>
        <dbReference type="Proteomes" id="UP001050691"/>
    </source>
</evidence>
<evidence type="ECO:0000313" key="3">
    <source>
        <dbReference type="EMBL" id="GJJ14646.1"/>
    </source>
</evidence>
<organism evidence="3 4">
    <name type="scientific">Clathrus columnatus</name>
    <dbReference type="NCBI Taxonomy" id="1419009"/>
    <lineage>
        <taxon>Eukaryota</taxon>
        <taxon>Fungi</taxon>
        <taxon>Dikarya</taxon>
        <taxon>Basidiomycota</taxon>
        <taxon>Agaricomycotina</taxon>
        <taxon>Agaricomycetes</taxon>
        <taxon>Phallomycetidae</taxon>
        <taxon>Phallales</taxon>
        <taxon>Clathraceae</taxon>
        <taxon>Clathrus</taxon>
    </lineage>
</organism>
<feature type="domain" description="WW" evidence="2">
    <location>
        <begin position="96"/>
        <end position="124"/>
    </location>
</feature>
<reference evidence="3" key="1">
    <citation type="submission" date="2021-10" db="EMBL/GenBank/DDBJ databases">
        <title>De novo Genome Assembly of Clathrus columnatus (Basidiomycota, Fungi) Using Illumina and Nanopore Sequence Data.</title>
        <authorList>
            <person name="Ogiso-Tanaka E."/>
            <person name="Itagaki H."/>
            <person name="Hosoya T."/>
            <person name="Hosaka K."/>
        </authorList>
    </citation>
    <scope>NUCLEOTIDE SEQUENCE</scope>
    <source>
        <strain evidence="3">MO-923</strain>
    </source>
</reference>
<feature type="compositionally biased region" description="Basic and acidic residues" evidence="1">
    <location>
        <begin position="38"/>
        <end position="50"/>
    </location>
</feature>
<comment type="caution">
    <text evidence="3">The sequence shown here is derived from an EMBL/GenBank/DDBJ whole genome shotgun (WGS) entry which is preliminary data.</text>
</comment>
<feature type="region of interest" description="Disordered" evidence="1">
    <location>
        <begin position="233"/>
        <end position="256"/>
    </location>
</feature>
<proteinExistence type="predicted"/>
<dbReference type="InterPro" id="IPR001202">
    <property type="entry name" value="WW_dom"/>
</dbReference>
<evidence type="ECO:0000259" key="2">
    <source>
        <dbReference type="PROSITE" id="PS50020"/>
    </source>
</evidence>
<feature type="compositionally biased region" description="Low complexity" evidence="1">
    <location>
        <begin position="133"/>
        <end position="146"/>
    </location>
</feature>
<gene>
    <name evidence="3" type="ORF">Clacol_008912</name>
</gene>
<keyword evidence="4" id="KW-1185">Reference proteome</keyword>
<sequence length="271" mass="29771">MSSDDSRATSVSQSDSDDIPKASTSKSASGSLVDTSETDPKEVQGSHKNDEDDEEEQEEDEQGAKSKETDEANTDSKELSTQINTPATASVTAGDWQALWSPQHNAYYFYNARTNETTWTNPLQPQAESNEKSVTMAGSSSSSSLYPPSTASLYAAAEAAGIDPSLAHLDPTLVMPGGAPSGVFTAKFNARTGAFTRMDGRDPSFLSEAERAKRMSDVYFDVNAWETELEQRYEEEAVNGKKRKRPSKKDLEKFKEQKRLKKIAKTAWLRT</sequence>
<dbReference type="AlphaFoldDB" id="A0AAV5AQJ1"/>
<feature type="region of interest" description="Disordered" evidence="1">
    <location>
        <begin position="1"/>
        <end position="86"/>
    </location>
</feature>
<dbReference type="PROSITE" id="PS50020">
    <property type="entry name" value="WW_DOMAIN_2"/>
    <property type="match status" value="1"/>
</dbReference>
<dbReference type="SMART" id="SM00456">
    <property type="entry name" value="WW"/>
    <property type="match status" value="1"/>
</dbReference>
<dbReference type="Gene3D" id="2.20.70.10">
    <property type="match status" value="1"/>
</dbReference>
<dbReference type="EMBL" id="BPWL01000010">
    <property type="protein sequence ID" value="GJJ14646.1"/>
    <property type="molecule type" value="Genomic_DNA"/>
</dbReference>
<feature type="compositionally biased region" description="Polar residues" evidence="1">
    <location>
        <begin position="22"/>
        <end position="35"/>
    </location>
</feature>
<feature type="compositionally biased region" description="Basic and acidic residues" evidence="1">
    <location>
        <begin position="62"/>
        <end position="78"/>
    </location>
</feature>
<dbReference type="CDD" id="cd00201">
    <property type="entry name" value="WW"/>
    <property type="match status" value="1"/>
</dbReference>
<dbReference type="Proteomes" id="UP001050691">
    <property type="component" value="Unassembled WGS sequence"/>
</dbReference>
<protein>
    <recommendedName>
        <fullName evidence="2">WW domain-containing protein</fullName>
    </recommendedName>
</protein>
<dbReference type="InterPro" id="IPR036020">
    <property type="entry name" value="WW_dom_sf"/>
</dbReference>
<dbReference type="SUPFAM" id="SSF51045">
    <property type="entry name" value="WW domain"/>
    <property type="match status" value="1"/>
</dbReference>
<accession>A0AAV5AQJ1</accession>
<dbReference type="PROSITE" id="PS01159">
    <property type="entry name" value="WW_DOMAIN_1"/>
    <property type="match status" value="1"/>
</dbReference>
<evidence type="ECO:0000256" key="1">
    <source>
        <dbReference type="SAM" id="MobiDB-lite"/>
    </source>
</evidence>